<dbReference type="GO" id="GO:0042149">
    <property type="term" value="P:cellular response to glucose starvation"/>
    <property type="evidence" value="ECO:0007669"/>
    <property type="project" value="UniProtKB-ARBA"/>
</dbReference>
<dbReference type="PANTHER" id="PTHR43895:SF152">
    <property type="entry name" value="SERINE_THREONINE-PROTEIN KINASE TOS3"/>
    <property type="match status" value="1"/>
</dbReference>
<reference evidence="12" key="2">
    <citation type="submission" date="2021-01" db="EMBL/GenBank/DDBJ databases">
        <authorList>
            <person name="Schikora-Tamarit M.A."/>
        </authorList>
    </citation>
    <scope>NUCLEOTIDE SEQUENCE</scope>
    <source>
        <strain evidence="12">NCAIM Y.01608</strain>
    </source>
</reference>
<comment type="catalytic activity">
    <reaction evidence="8">
        <text>L-seryl-[protein] + ATP = O-phospho-L-seryl-[protein] + ADP + H(+)</text>
        <dbReference type="Rhea" id="RHEA:17989"/>
        <dbReference type="Rhea" id="RHEA-COMP:9863"/>
        <dbReference type="Rhea" id="RHEA-COMP:11604"/>
        <dbReference type="ChEBI" id="CHEBI:15378"/>
        <dbReference type="ChEBI" id="CHEBI:29999"/>
        <dbReference type="ChEBI" id="CHEBI:30616"/>
        <dbReference type="ChEBI" id="CHEBI:83421"/>
        <dbReference type="ChEBI" id="CHEBI:456216"/>
        <dbReference type="EC" id="2.7.11.1"/>
    </reaction>
</comment>
<organism evidence="12 13">
    <name type="scientific">Ogataea polymorpha</name>
    <dbReference type="NCBI Taxonomy" id="460523"/>
    <lineage>
        <taxon>Eukaryota</taxon>
        <taxon>Fungi</taxon>
        <taxon>Dikarya</taxon>
        <taxon>Ascomycota</taxon>
        <taxon>Saccharomycotina</taxon>
        <taxon>Pichiomycetes</taxon>
        <taxon>Pichiales</taxon>
        <taxon>Pichiaceae</taxon>
        <taxon>Ogataea</taxon>
    </lineage>
</organism>
<keyword evidence="13" id="KW-1185">Reference proteome</keyword>
<feature type="region of interest" description="Disordered" evidence="10">
    <location>
        <begin position="549"/>
        <end position="568"/>
    </location>
</feature>
<keyword evidence="6 9" id="KW-0067">ATP-binding</keyword>
<feature type="region of interest" description="Disordered" evidence="10">
    <location>
        <begin position="828"/>
        <end position="872"/>
    </location>
</feature>
<dbReference type="GO" id="GO:0004674">
    <property type="term" value="F:protein serine/threonine kinase activity"/>
    <property type="evidence" value="ECO:0007669"/>
    <property type="project" value="UniProtKB-KW"/>
</dbReference>
<dbReference type="GO" id="GO:0005524">
    <property type="term" value="F:ATP binding"/>
    <property type="evidence" value="ECO:0007669"/>
    <property type="project" value="UniProtKB-UniRule"/>
</dbReference>
<protein>
    <recommendedName>
        <fullName evidence="1">non-specific serine/threonine protein kinase</fullName>
        <ecNumber evidence="1">2.7.11.1</ecNumber>
    </recommendedName>
</protein>
<keyword evidence="4 9" id="KW-0547">Nucleotide-binding</keyword>
<feature type="compositionally biased region" description="Polar residues" evidence="10">
    <location>
        <begin position="554"/>
        <end position="568"/>
    </location>
</feature>
<dbReference type="PROSITE" id="PS00107">
    <property type="entry name" value="PROTEIN_KINASE_ATP"/>
    <property type="match status" value="1"/>
</dbReference>
<feature type="binding site" evidence="9">
    <location>
        <position position="222"/>
    </location>
    <ligand>
        <name>ATP</name>
        <dbReference type="ChEBI" id="CHEBI:30616"/>
    </ligand>
</feature>
<dbReference type="PANTHER" id="PTHR43895">
    <property type="entry name" value="CALCIUM/CALMODULIN-DEPENDENT PROTEIN KINASE KINASE-RELATED"/>
    <property type="match status" value="1"/>
</dbReference>
<comment type="catalytic activity">
    <reaction evidence="7">
        <text>L-threonyl-[protein] + ATP = O-phospho-L-threonyl-[protein] + ADP + H(+)</text>
        <dbReference type="Rhea" id="RHEA:46608"/>
        <dbReference type="Rhea" id="RHEA-COMP:11060"/>
        <dbReference type="Rhea" id="RHEA-COMP:11605"/>
        <dbReference type="ChEBI" id="CHEBI:15378"/>
        <dbReference type="ChEBI" id="CHEBI:30013"/>
        <dbReference type="ChEBI" id="CHEBI:30616"/>
        <dbReference type="ChEBI" id="CHEBI:61977"/>
        <dbReference type="ChEBI" id="CHEBI:456216"/>
        <dbReference type="EC" id="2.7.11.1"/>
    </reaction>
</comment>
<feature type="compositionally biased region" description="Low complexity" evidence="10">
    <location>
        <begin position="615"/>
        <end position="633"/>
    </location>
</feature>
<dbReference type="AlphaFoldDB" id="A0A9P8PD56"/>
<evidence type="ECO:0000313" key="13">
    <source>
        <dbReference type="Proteomes" id="UP000788993"/>
    </source>
</evidence>
<feature type="compositionally biased region" description="Polar residues" evidence="10">
    <location>
        <begin position="118"/>
        <end position="133"/>
    </location>
</feature>
<dbReference type="Pfam" id="PF00069">
    <property type="entry name" value="Pkinase"/>
    <property type="match status" value="1"/>
</dbReference>
<sequence>MSAQNKSPGLQIIESKGSVDPPIANRTELLSVNASRGMESPRILEVGSPDMKIRPSLSRPPSIQKITDAAHKMGDYFSTSMANLHSSHNMSESPSYSRTSSTSSLGKLLESFHHHKPNVTSRKSTNTIATSPSRDNLGILARAKRSSVKLDEYDRQTHEETVSMVSQLPKVKETHYVRVEYDPITHKRILNTYEILKDLGSGQHGKVKLAKDLNSNQLVAIKIVDRGSKPRLGRLTRPGSSQEDKIRREIAIMKKCSHPHVVKLLEVLDAESSRKIYMVLEYLEKGEIQWQKEDEETDFKPEPLLSLSEAKNVFRDVVSGLEYLHNQGIIHRDIKPSNLLVSKDYVVKISDFGVSFAASLEGNDEVELAKTAGTPAFLAPELCKTDGSCDKVTYKIDIWALGVTLYCLLFGCLPFNAESEFALFDTICNKPLTYPDTNKWKCSPPIPDYDLNQAKDLIDKLLRKSPEHRIEISDIKAHPFFLEGLSRAQSRKYKSNWNSKMKIAVSTEEVNEAVVGIGNRIKKKLSDVFRLTGLSAPKTKQSLYVQSLKGMMSPSDSESSAGTPTNGEHSYLLSEALSTSGWSKSSSLPSSPSAQSATPPKLVTHRSELAPGNRDSLALSVDSSTTDSSSLSKVVETKHNVDADSLIVPNRRGSSALSQLSEIIGTTSNPDSSKVPITESELTITTDTSDRELIDPSYSVDDKFDPTNTEQETDSPKGASLPVVPSFASLDSFYGNSSNPNSSSLETSVYTGIPSQRLPTDLGTRQGSLSSSTSMSRASHGEFRSAASHTLGNDVPLHTMNSAVSVPEHIKSDLESIAPAITNEYYSARRTPSAGRQGNIVVPQRRNSRKVVFNNDSENSASSDDGGSSEQRTIRVPDHLQEIQKSPTNAARNPLYGKKLVIAPVSHNSESGSDSEDSDDSAELTLSFGMNRSRPPLVARPSLPRATSHATSIIQDSIQDVPVNLISPDYQTEASKLIPGIGNTDLSGK</sequence>
<dbReference type="SMART" id="SM00220">
    <property type="entry name" value="S_TKc"/>
    <property type="match status" value="1"/>
</dbReference>
<evidence type="ECO:0000256" key="5">
    <source>
        <dbReference type="ARBA" id="ARBA00022777"/>
    </source>
</evidence>
<feature type="region of interest" description="Disordered" evidence="10">
    <location>
        <begin position="685"/>
        <end position="722"/>
    </location>
</feature>
<dbReference type="GO" id="GO:0007165">
    <property type="term" value="P:signal transduction"/>
    <property type="evidence" value="ECO:0007669"/>
    <property type="project" value="TreeGrafter"/>
</dbReference>
<feature type="region of interest" description="Disordered" evidence="10">
    <location>
        <begin position="1"/>
        <end position="23"/>
    </location>
</feature>
<dbReference type="InterPro" id="IPR011009">
    <property type="entry name" value="Kinase-like_dom_sf"/>
</dbReference>
<evidence type="ECO:0000256" key="9">
    <source>
        <dbReference type="PROSITE-ProRule" id="PRU10141"/>
    </source>
</evidence>
<feature type="region of interest" description="Disordered" evidence="10">
    <location>
        <begin position="113"/>
        <end position="133"/>
    </location>
</feature>
<dbReference type="InterPro" id="IPR017441">
    <property type="entry name" value="Protein_kinase_ATP_BS"/>
</dbReference>
<reference evidence="12" key="1">
    <citation type="journal article" date="2021" name="Open Biol.">
        <title>Shared evolutionary footprints suggest mitochondrial oxidative damage underlies multiple complex I losses in fungi.</title>
        <authorList>
            <person name="Schikora-Tamarit M.A."/>
            <person name="Marcet-Houben M."/>
            <person name="Nosek J."/>
            <person name="Gabaldon T."/>
        </authorList>
    </citation>
    <scope>NUCLEOTIDE SEQUENCE</scope>
    <source>
        <strain evidence="12">NCAIM Y.01608</strain>
    </source>
</reference>
<dbReference type="GO" id="GO:0030447">
    <property type="term" value="P:filamentous growth"/>
    <property type="evidence" value="ECO:0007669"/>
    <property type="project" value="UniProtKB-ARBA"/>
</dbReference>
<evidence type="ECO:0000256" key="6">
    <source>
        <dbReference type="ARBA" id="ARBA00022840"/>
    </source>
</evidence>
<dbReference type="InterPro" id="IPR008271">
    <property type="entry name" value="Ser/Thr_kinase_AS"/>
</dbReference>
<name>A0A9P8PD56_9ASCO</name>
<dbReference type="Gene3D" id="1.10.510.10">
    <property type="entry name" value="Transferase(Phosphotransferase) domain 1"/>
    <property type="match status" value="1"/>
</dbReference>
<feature type="compositionally biased region" description="Low complexity" evidence="10">
    <location>
        <begin position="768"/>
        <end position="778"/>
    </location>
</feature>
<dbReference type="GO" id="GO:0001558">
    <property type="term" value="P:regulation of cell growth"/>
    <property type="evidence" value="ECO:0007669"/>
    <property type="project" value="UniProtKB-ARBA"/>
</dbReference>
<feature type="domain" description="Protein kinase" evidence="11">
    <location>
        <begin position="193"/>
        <end position="481"/>
    </location>
</feature>
<dbReference type="PROSITE" id="PS50011">
    <property type="entry name" value="PROTEIN_KINASE_DOM"/>
    <property type="match status" value="1"/>
</dbReference>
<feature type="compositionally biased region" description="Low complexity" evidence="10">
    <location>
        <begin position="854"/>
        <end position="870"/>
    </location>
</feature>
<feature type="region of interest" description="Disordered" evidence="10">
    <location>
        <begin position="754"/>
        <end position="784"/>
    </location>
</feature>
<feature type="region of interest" description="Disordered" evidence="10">
    <location>
        <begin position="583"/>
        <end position="633"/>
    </location>
</feature>
<comment type="caution">
    <text evidence="12">The sequence shown here is derived from an EMBL/GenBank/DDBJ whole genome shotgun (WGS) entry which is preliminary data.</text>
</comment>
<accession>A0A9P8PD56</accession>
<feature type="compositionally biased region" description="Polar residues" evidence="10">
    <location>
        <begin position="754"/>
        <end position="767"/>
    </location>
</feature>
<evidence type="ECO:0000256" key="7">
    <source>
        <dbReference type="ARBA" id="ARBA00047899"/>
    </source>
</evidence>
<feature type="compositionally biased region" description="Basic and acidic residues" evidence="10">
    <location>
        <begin position="688"/>
        <end position="705"/>
    </location>
</feature>
<dbReference type="SUPFAM" id="SSF56112">
    <property type="entry name" value="Protein kinase-like (PK-like)"/>
    <property type="match status" value="1"/>
</dbReference>
<evidence type="ECO:0000256" key="2">
    <source>
        <dbReference type="ARBA" id="ARBA00022527"/>
    </source>
</evidence>
<keyword evidence="3" id="KW-0808">Transferase</keyword>
<dbReference type="EC" id="2.7.11.1" evidence="1"/>
<dbReference type="FunFam" id="1.10.510.10:FF:000571">
    <property type="entry name" value="Maternal embryonic leucine zipper kinase"/>
    <property type="match status" value="1"/>
</dbReference>
<evidence type="ECO:0000256" key="3">
    <source>
        <dbReference type="ARBA" id="ARBA00022679"/>
    </source>
</evidence>
<gene>
    <name evidence="12" type="ORF">OGATHE_002438</name>
</gene>
<keyword evidence="5" id="KW-0418">Kinase</keyword>
<dbReference type="InterPro" id="IPR000719">
    <property type="entry name" value="Prot_kinase_dom"/>
</dbReference>
<dbReference type="Proteomes" id="UP000788993">
    <property type="component" value="Unassembled WGS sequence"/>
</dbReference>
<evidence type="ECO:0000256" key="4">
    <source>
        <dbReference type="ARBA" id="ARBA00022741"/>
    </source>
</evidence>
<dbReference type="GO" id="GO:0050793">
    <property type="term" value="P:regulation of developmental process"/>
    <property type="evidence" value="ECO:0007669"/>
    <property type="project" value="UniProtKB-ARBA"/>
</dbReference>
<evidence type="ECO:0000256" key="1">
    <source>
        <dbReference type="ARBA" id="ARBA00012513"/>
    </source>
</evidence>
<evidence type="ECO:0000256" key="10">
    <source>
        <dbReference type="SAM" id="MobiDB-lite"/>
    </source>
</evidence>
<dbReference type="PROSITE" id="PS00108">
    <property type="entry name" value="PROTEIN_KINASE_ST"/>
    <property type="match status" value="1"/>
</dbReference>
<proteinExistence type="predicted"/>
<keyword evidence="2" id="KW-0723">Serine/threonine-protein kinase</keyword>
<evidence type="ECO:0000313" key="12">
    <source>
        <dbReference type="EMBL" id="KAH3669626.1"/>
    </source>
</evidence>
<dbReference type="FunFam" id="3.30.200.20:FF:000206">
    <property type="entry name" value="Serine/threonine-protein kinase Ssp1"/>
    <property type="match status" value="1"/>
</dbReference>
<dbReference type="EMBL" id="JAEUBD010000983">
    <property type="protein sequence ID" value="KAH3669626.1"/>
    <property type="molecule type" value="Genomic_DNA"/>
</dbReference>
<evidence type="ECO:0000259" key="11">
    <source>
        <dbReference type="PROSITE" id="PS50011"/>
    </source>
</evidence>
<feature type="compositionally biased region" description="Low complexity" evidence="10">
    <location>
        <begin position="583"/>
        <end position="601"/>
    </location>
</feature>
<evidence type="ECO:0000256" key="8">
    <source>
        <dbReference type="ARBA" id="ARBA00048679"/>
    </source>
</evidence>
<dbReference type="CDD" id="cd14008">
    <property type="entry name" value="STKc_LKB1_CaMKK"/>
    <property type="match status" value="1"/>
</dbReference>